<dbReference type="EMBL" id="LRGB01000005">
    <property type="protein sequence ID" value="KZS22011.1"/>
    <property type="molecule type" value="Genomic_DNA"/>
</dbReference>
<dbReference type="PANTHER" id="PTHR23279">
    <property type="entry name" value="DEFECTIVE PROBOSCIS EXTENSION RESPONSE DPR -RELATED"/>
    <property type="match status" value="1"/>
</dbReference>
<dbReference type="InterPro" id="IPR013106">
    <property type="entry name" value="Ig_V-set"/>
</dbReference>
<dbReference type="STRING" id="35525.A0A162T982"/>
<feature type="domain" description="Ig-like" evidence="2">
    <location>
        <begin position="135"/>
        <end position="231"/>
    </location>
</feature>
<evidence type="ECO:0000313" key="4">
    <source>
        <dbReference type="Proteomes" id="UP000076858"/>
    </source>
</evidence>
<dbReference type="SUPFAM" id="SSF48726">
    <property type="entry name" value="Immunoglobulin"/>
    <property type="match status" value="2"/>
</dbReference>
<dbReference type="PANTHER" id="PTHR23279:SF6">
    <property type="entry name" value="DEFECTIVE PROBOSCIS EXTENSION RESPONSE 7, ISOFORM F"/>
    <property type="match status" value="1"/>
</dbReference>
<dbReference type="GO" id="GO:0032589">
    <property type="term" value="C:neuron projection membrane"/>
    <property type="evidence" value="ECO:0007669"/>
    <property type="project" value="TreeGrafter"/>
</dbReference>
<dbReference type="SMART" id="SM00409">
    <property type="entry name" value="IG"/>
    <property type="match status" value="2"/>
</dbReference>
<dbReference type="InterPro" id="IPR013783">
    <property type="entry name" value="Ig-like_fold"/>
</dbReference>
<evidence type="ECO:0000256" key="1">
    <source>
        <dbReference type="SAM" id="MobiDB-lite"/>
    </source>
</evidence>
<feature type="region of interest" description="Disordered" evidence="1">
    <location>
        <begin position="53"/>
        <end position="74"/>
    </location>
</feature>
<dbReference type="AlphaFoldDB" id="A0A162T982"/>
<dbReference type="Gene3D" id="2.60.40.10">
    <property type="entry name" value="Immunoglobulins"/>
    <property type="match status" value="2"/>
</dbReference>
<feature type="domain" description="Ig-like" evidence="2">
    <location>
        <begin position="234"/>
        <end position="346"/>
    </location>
</feature>
<gene>
    <name evidence="3" type="ORF">APZ42_010870</name>
</gene>
<dbReference type="SMART" id="SM00408">
    <property type="entry name" value="IGc2"/>
    <property type="match status" value="2"/>
</dbReference>
<dbReference type="InterPro" id="IPR007110">
    <property type="entry name" value="Ig-like_dom"/>
</dbReference>
<reference evidence="3 4" key="1">
    <citation type="submission" date="2016-03" db="EMBL/GenBank/DDBJ databases">
        <title>EvidentialGene: Evidence-directed Construction of Genes on Genomes.</title>
        <authorList>
            <person name="Gilbert D.G."/>
            <person name="Choi J.-H."/>
            <person name="Mockaitis K."/>
            <person name="Colbourne J."/>
            <person name="Pfrender M."/>
        </authorList>
    </citation>
    <scope>NUCLEOTIDE SEQUENCE [LARGE SCALE GENOMIC DNA]</scope>
    <source>
        <strain evidence="3 4">Xinb3</strain>
        <tissue evidence="3">Complete organism</tissue>
    </source>
</reference>
<dbReference type="OrthoDB" id="6377396at2759"/>
<dbReference type="PROSITE" id="PS50835">
    <property type="entry name" value="IG_LIKE"/>
    <property type="match status" value="2"/>
</dbReference>
<organism evidence="3 4">
    <name type="scientific">Daphnia magna</name>
    <dbReference type="NCBI Taxonomy" id="35525"/>
    <lineage>
        <taxon>Eukaryota</taxon>
        <taxon>Metazoa</taxon>
        <taxon>Ecdysozoa</taxon>
        <taxon>Arthropoda</taxon>
        <taxon>Crustacea</taxon>
        <taxon>Branchiopoda</taxon>
        <taxon>Diplostraca</taxon>
        <taxon>Cladocera</taxon>
        <taxon>Anomopoda</taxon>
        <taxon>Daphniidae</taxon>
        <taxon>Daphnia</taxon>
    </lineage>
</organism>
<keyword evidence="4" id="KW-1185">Reference proteome</keyword>
<dbReference type="InterPro" id="IPR037448">
    <property type="entry name" value="Zig-8"/>
</dbReference>
<proteinExistence type="predicted"/>
<dbReference type="InterPro" id="IPR003598">
    <property type="entry name" value="Ig_sub2"/>
</dbReference>
<sequence>MFKAGKSALPSEARLGLKKVTLVVTFAFTWITFCMAQGKPSFTVRDPTTRVWRSDDGLNPDGSSPAVQPWSSPNVMQLPTTTRETVLRNEWNADALHTVKRMKRSHDAKIINLQLPVEKVTAEVSGVEFGGEILPSATLAVSKPYFEATWPTNVSVILGQPAVLKCRTRLLGERMLSWIRQRDLHVLTSALVSYTSDGRFSVHHQSTSDDWELRISTVQARDAGFYECQVNTEPKINWPVHLQVHTGQAQIAGPSEVHVRQGSTLSLTCTLRGAINGPDSNLTWYHDDQLVSLETARGSLSLATERSEQFISSRFLLPRASASDGGNYTCRPSEALPASVLVHVLSGKLYRSRAIEAVIICISKSKASKMNTKNETKEMLVKTYEAYYRFTWTHPSTLTPHQLILFLCCSLHKNESTVVVLCIAALRLPFYRFTLTKHQEFCI</sequence>
<dbReference type="InterPro" id="IPR036179">
    <property type="entry name" value="Ig-like_dom_sf"/>
</dbReference>
<dbReference type="SMART" id="SM00406">
    <property type="entry name" value="IGv"/>
    <property type="match status" value="2"/>
</dbReference>
<dbReference type="FunFam" id="2.60.40.10:FF:001061">
    <property type="entry name" value="Uncharacterized protein, isoform C"/>
    <property type="match status" value="1"/>
</dbReference>
<evidence type="ECO:0000313" key="3">
    <source>
        <dbReference type="EMBL" id="KZS22011.1"/>
    </source>
</evidence>
<feature type="compositionally biased region" description="Polar residues" evidence="1">
    <location>
        <begin position="61"/>
        <end position="74"/>
    </location>
</feature>
<accession>A0A162T982</accession>
<dbReference type="Pfam" id="PF07686">
    <property type="entry name" value="V-set"/>
    <property type="match status" value="1"/>
</dbReference>
<dbReference type="Proteomes" id="UP000076858">
    <property type="component" value="Unassembled WGS sequence"/>
</dbReference>
<name>A0A162T982_9CRUS</name>
<dbReference type="InterPro" id="IPR003599">
    <property type="entry name" value="Ig_sub"/>
</dbReference>
<comment type="caution">
    <text evidence="3">The sequence shown here is derived from an EMBL/GenBank/DDBJ whole genome shotgun (WGS) entry which is preliminary data.</text>
</comment>
<protein>
    <submittedName>
        <fullName evidence="3">Defective proboscis extension response 7</fullName>
    </submittedName>
</protein>
<evidence type="ECO:0000259" key="2">
    <source>
        <dbReference type="PROSITE" id="PS50835"/>
    </source>
</evidence>
<dbReference type="Pfam" id="PF13895">
    <property type="entry name" value="Ig_2"/>
    <property type="match status" value="1"/>
</dbReference>
<dbReference type="GO" id="GO:0050808">
    <property type="term" value="P:synapse organization"/>
    <property type="evidence" value="ECO:0007669"/>
    <property type="project" value="TreeGrafter"/>
</dbReference>